<sequence>MGKGCLASNRLYSQRKRLPKDVGYKKALLPVQVADVGQHWPTYSKID</sequence>
<dbReference type="PATRIC" id="fig|1263868.3.peg.4501"/>
<dbReference type="EMBL" id="ANOF01000129">
    <property type="protein sequence ID" value="EMI25274.1"/>
    <property type="molecule type" value="Genomic_DNA"/>
</dbReference>
<gene>
    <name evidence="1" type="ORF">RESH_04150</name>
</gene>
<name>M5SGG4_9BACT</name>
<dbReference type="Proteomes" id="UP000011996">
    <property type="component" value="Unassembled WGS sequence"/>
</dbReference>
<accession>M5SGG4</accession>
<reference evidence="1 2" key="1">
    <citation type="journal article" date="2013" name="Mar. Genomics">
        <title>Expression of sulfatases in Rhodopirellula baltica and the diversity of sulfatases in the genus Rhodopirellula.</title>
        <authorList>
            <person name="Wegner C.E."/>
            <person name="Richter-Heitmann T."/>
            <person name="Klindworth A."/>
            <person name="Klockow C."/>
            <person name="Richter M."/>
            <person name="Achstetter T."/>
            <person name="Glockner F.O."/>
            <person name="Harder J."/>
        </authorList>
    </citation>
    <scope>NUCLEOTIDE SEQUENCE [LARGE SCALE GENOMIC DNA]</scope>
    <source>
        <strain evidence="1 2">SH398</strain>
    </source>
</reference>
<protein>
    <submittedName>
        <fullName evidence="1">Uncharacterized protein</fullName>
    </submittedName>
</protein>
<evidence type="ECO:0000313" key="1">
    <source>
        <dbReference type="EMBL" id="EMI25274.1"/>
    </source>
</evidence>
<dbReference type="AlphaFoldDB" id="M5SGG4"/>
<organism evidence="1 2">
    <name type="scientific">Rhodopirellula europaea SH398</name>
    <dbReference type="NCBI Taxonomy" id="1263868"/>
    <lineage>
        <taxon>Bacteria</taxon>
        <taxon>Pseudomonadati</taxon>
        <taxon>Planctomycetota</taxon>
        <taxon>Planctomycetia</taxon>
        <taxon>Pirellulales</taxon>
        <taxon>Pirellulaceae</taxon>
        <taxon>Rhodopirellula</taxon>
    </lineage>
</organism>
<comment type="caution">
    <text evidence="1">The sequence shown here is derived from an EMBL/GenBank/DDBJ whole genome shotgun (WGS) entry which is preliminary data.</text>
</comment>
<evidence type="ECO:0000313" key="2">
    <source>
        <dbReference type="Proteomes" id="UP000011996"/>
    </source>
</evidence>
<proteinExistence type="predicted"/>